<reference evidence="1 2" key="1">
    <citation type="submission" date="2013-07" db="EMBL/GenBank/DDBJ databases">
        <authorList>
            <person name="Genoscope - CEA"/>
        </authorList>
    </citation>
    <scope>NUCLEOTIDE SEQUENCE [LARGE SCALE GENOMIC DNA]</scope>
    <source>
        <strain evidence="2">FRM16 / DSM 17909</strain>
    </source>
</reference>
<name>A0A068QVR5_9GAMM</name>
<organism evidence="1 2">
    <name type="scientific">Xenorhabdus doucetiae</name>
    <dbReference type="NCBI Taxonomy" id="351671"/>
    <lineage>
        <taxon>Bacteria</taxon>
        <taxon>Pseudomonadati</taxon>
        <taxon>Pseudomonadota</taxon>
        <taxon>Gammaproteobacteria</taxon>
        <taxon>Enterobacterales</taxon>
        <taxon>Morganellaceae</taxon>
        <taxon>Xenorhabdus</taxon>
    </lineage>
</organism>
<protein>
    <submittedName>
        <fullName evidence="1">Uncharacterized protein</fullName>
    </submittedName>
</protein>
<dbReference type="Proteomes" id="UP000032721">
    <property type="component" value="Chromosome"/>
</dbReference>
<sequence length="34" mass="3936">MSTAVYPRTHGEHFTAEYPRTHGEHALRTVALWI</sequence>
<proteinExistence type="predicted"/>
<accession>A0A068QVR5</accession>
<evidence type="ECO:0000313" key="2">
    <source>
        <dbReference type="Proteomes" id="UP000032721"/>
    </source>
</evidence>
<dbReference type="KEGG" id="xdo:XDD1_2266"/>
<dbReference type="HOGENOM" id="CLU_3376771_0_0_6"/>
<gene>
    <name evidence="1" type="ORF">XDD1_2266</name>
</gene>
<dbReference type="EMBL" id="FO704550">
    <property type="protein sequence ID" value="CDG17965.1"/>
    <property type="molecule type" value="Genomic_DNA"/>
</dbReference>
<evidence type="ECO:0000313" key="1">
    <source>
        <dbReference type="EMBL" id="CDG17965.1"/>
    </source>
</evidence>
<dbReference type="AlphaFoldDB" id="A0A068QVR5"/>